<feature type="transmembrane region" description="Helical" evidence="2">
    <location>
        <begin position="89"/>
        <end position="113"/>
    </location>
</feature>
<sequence>MRRRTVVAALMRPTARSLPWRPLAGGWALGVVVAAVPALFALEFPQAVLANVVRAAALCGAVGMAFALDDPARHTTGVVPVPRPLRQTLRVAVVGLVGTVGWAAVLGVVWAGADAERWAALPAGALTVEAAALSGLALALAGTAVRFSAVRLPGPAVAAALPVFPVAAVVFLPDEHALFVPPGDPRWADAHTLWAGILAATLVVWAACGPEPRRRISGGPQRGGGMPKRVGGR</sequence>
<accession>A0ABV2UUR2</accession>
<evidence type="ECO:0000256" key="1">
    <source>
        <dbReference type="SAM" id="MobiDB-lite"/>
    </source>
</evidence>
<feature type="transmembrane region" description="Helical" evidence="2">
    <location>
        <begin position="192"/>
        <end position="208"/>
    </location>
</feature>
<proteinExistence type="predicted"/>
<keyword evidence="2" id="KW-1133">Transmembrane helix</keyword>
<evidence type="ECO:0000313" key="3">
    <source>
        <dbReference type="EMBL" id="MET9845288.1"/>
    </source>
</evidence>
<dbReference type="Proteomes" id="UP001550210">
    <property type="component" value="Unassembled WGS sequence"/>
</dbReference>
<evidence type="ECO:0000313" key="4">
    <source>
        <dbReference type="Proteomes" id="UP001550210"/>
    </source>
</evidence>
<keyword evidence="2" id="KW-0472">Membrane</keyword>
<dbReference type="EMBL" id="JBEXPZ010000013">
    <property type="protein sequence ID" value="MET9845288.1"/>
    <property type="molecule type" value="Genomic_DNA"/>
</dbReference>
<reference evidence="3 4" key="1">
    <citation type="submission" date="2024-06" db="EMBL/GenBank/DDBJ databases">
        <title>The Natural Products Discovery Center: Release of the First 8490 Sequenced Strains for Exploring Actinobacteria Biosynthetic Diversity.</title>
        <authorList>
            <person name="Kalkreuter E."/>
            <person name="Kautsar S.A."/>
            <person name="Yang D."/>
            <person name="Bader C.D."/>
            <person name="Teijaro C.N."/>
            <person name="Fluegel L."/>
            <person name="Davis C.M."/>
            <person name="Simpson J.R."/>
            <person name="Lauterbach L."/>
            <person name="Steele A.D."/>
            <person name="Gui C."/>
            <person name="Meng S."/>
            <person name="Li G."/>
            <person name="Viehrig K."/>
            <person name="Ye F."/>
            <person name="Su P."/>
            <person name="Kiefer A.F."/>
            <person name="Nichols A."/>
            <person name="Cepeda A.J."/>
            <person name="Yan W."/>
            <person name="Fan B."/>
            <person name="Jiang Y."/>
            <person name="Adhikari A."/>
            <person name="Zheng C.-J."/>
            <person name="Schuster L."/>
            <person name="Cowan T.M."/>
            <person name="Smanski M.J."/>
            <person name="Chevrette M.G."/>
            <person name="De Carvalho L.P.S."/>
            <person name="Shen B."/>
        </authorList>
    </citation>
    <scope>NUCLEOTIDE SEQUENCE [LARGE SCALE GENOMIC DNA]</scope>
    <source>
        <strain evidence="3 4">NPDC006434</strain>
    </source>
</reference>
<feature type="transmembrane region" description="Helical" evidence="2">
    <location>
        <begin position="152"/>
        <end position="172"/>
    </location>
</feature>
<feature type="transmembrane region" description="Helical" evidence="2">
    <location>
        <begin position="20"/>
        <end position="42"/>
    </location>
</feature>
<keyword evidence="2" id="KW-0812">Transmembrane</keyword>
<feature type="transmembrane region" description="Helical" evidence="2">
    <location>
        <begin position="48"/>
        <end position="68"/>
    </location>
</feature>
<comment type="caution">
    <text evidence="3">The sequence shown here is derived from an EMBL/GenBank/DDBJ whole genome shotgun (WGS) entry which is preliminary data.</text>
</comment>
<organism evidence="3 4">
    <name type="scientific">Streptomyces ossamyceticus</name>
    <dbReference type="NCBI Taxonomy" id="249581"/>
    <lineage>
        <taxon>Bacteria</taxon>
        <taxon>Bacillati</taxon>
        <taxon>Actinomycetota</taxon>
        <taxon>Actinomycetes</taxon>
        <taxon>Kitasatosporales</taxon>
        <taxon>Streptomycetaceae</taxon>
        <taxon>Streptomyces</taxon>
    </lineage>
</organism>
<feature type="region of interest" description="Disordered" evidence="1">
    <location>
        <begin position="214"/>
        <end position="233"/>
    </location>
</feature>
<feature type="transmembrane region" description="Helical" evidence="2">
    <location>
        <begin position="119"/>
        <end position="140"/>
    </location>
</feature>
<protein>
    <submittedName>
        <fullName evidence="3">ABC transporter</fullName>
    </submittedName>
</protein>
<name>A0ABV2UUR2_9ACTN</name>
<evidence type="ECO:0000256" key="2">
    <source>
        <dbReference type="SAM" id="Phobius"/>
    </source>
</evidence>
<gene>
    <name evidence="3" type="ORF">ABZZ21_12030</name>
</gene>
<dbReference type="RefSeq" id="WP_355396020.1">
    <property type="nucleotide sequence ID" value="NZ_JBEGHN010000012.1"/>
</dbReference>
<keyword evidence="4" id="KW-1185">Reference proteome</keyword>